<evidence type="ECO:0000313" key="1">
    <source>
        <dbReference type="EMBL" id="MBW77898.1"/>
    </source>
</evidence>
<sequence>MAAIMLSWAVALAQPAIWPTAAAYLFIADILQRVGYYRYAHVDQIGRGNFEHLLGELLAILVDLLDRHRAHDRPLVALERYQCNVLDFGLRFPEELLASRQQHILILALDLNLRNPGHGNWYALARVHGRALDLQRHRVERDSGDRETNGSNEIDCHRRTQQFAKPLTRLPLHLLNRWPHEGASTRYQQWLHMAASYERWQNRTLESINGIASKHAMEQLGWTADFQK</sequence>
<reference evidence="1" key="1">
    <citation type="submission" date="2018-01" db="EMBL/GenBank/DDBJ databases">
        <title>An insight into the sialome of Amazonian anophelines.</title>
        <authorList>
            <person name="Ribeiro J.M."/>
            <person name="Scarpassa V."/>
            <person name="Calvo E."/>
        </authorList>
    </citation>
    <scope>NUCLEOTIDE SEQUENCE</scope>
</reference>
<name>A0A2M4DLA0_ANODA</name>
<protein>
    <submittedName>
        <fullName evidence="1">Putative secreted protein</fullName>
    </submittedName>
</protein>
<organism evidence="1">
    <name type="scientific">Anopheles darlingi</name>
    <name type="common">Mosquito</name>
    <dbReference type="NCBI Taxonomy" id="43151"/>
    <lineage>
        <taxon>Eukaryota</taxon>
        <taxon>Metazoa</taxon>
        <taxon>Ecdysozoa</taxon>
        <taxon>Arthropoda</taxon>
        <taxon>Hexapoda</taxon>
        <taxon>Insecta</taxon>
        <taxon>Pterygota</taxon>
        <taxon>Neoptera</taxon>
        <taxon>Endopterygota</taxon>
        <taxon>Diptera</taxon>
        <taxon>Nematocera</taxon>
        <taxon>Culicoidea</taxon>
        <taxon>Culicidae</taxon>
        <taxon>Anophelinae</taxon>
        <taxon>Anopheles</taxon>
    </lineage>
</organism>
<proteinExistence type="predicted"/>
<accession>A0A2M4DLA0</accession>
<dbReference type="AlphaFoldDB" id="A0A2M4DLA0"/>
<dbReference type="EMBL" id="GGFL01013720">
    <property type="protein sequence ID" value="MBW77898.1"/>
    <property type="molecule type" value="Transcribed_RNA"/>
</dbReference>